<dbReference type="InterPro" id="IPR015917">
    <property type="entry name" value="Pept_C14A"/>
</dbReference>
<keyword evidence="5" id="KW-0547">Nucleotide-binding</keyword>
<dbReference type="Gene3D" id="1.10.510.10">
    <property type="entry name" value="Transferase(Phosphotransferase) domain 1"/>
    <property type="match status" value="1"/>
</dbReference>
<evidence type="ECO:0000256" key="11">
    <source>
        <dbReference type="SAM" id="MobiDB-lite"/>
    </source>
</evidence>
<dbReference type="Pfam" id="PF00656">
    <property type="entry name" value="Peptidase_C14"/>
    <property type="match status" value="1"/>
</dbReference>
<dbReference type="Pfam" id="PF00069">
    <property type="entry name" value="Pkinase"/>
    <property type="match status" value="1"/>
</dbReference>
<dbReference type="InterPro" id="IPR053235">
    <property type="entry name" value="Ser_Thr_kinase"/>
</dbReference>
<dbReference type="SUPFAM" id="SSF52129">
    <property type="entry name" value="Caspase-like"/>
    <property type="match status" value="1"/>
</dbReference>
<dbReference type="SMART" id="SM00248">
    <property type="entry name" value="ANK"/>
    <property type="match status" value="6"/>
</dbReference>
<dbReference type="GO" id="GO:0004197">
    <property type="term" value="F:cysteine-type endopeptidase activity"/>
    <property type="evidence" value="ECO:0007669"/>
    <property type="project" value="InterPro"/>
</dbReference>
<evidence type="ECO:0000256" key="9">
    <source>
        <dbReference type="ARBA" id="ARBA00048679"/>
    </source>
</evidence>
<dbReference type="PRINTS" id="PR00376">
    <property type="entry name" value="IL1BCENZYME"/>
</dbReference>
<feature type="region of interest" description="Disordered" evidence="11">
    <location>
        <begin position="794"/>
        <end position="846"/>
    </location>
</feature>
<dbReference type="SMART" id="SM00115">
    <property type="entry name" value="CASc"/>
    <property type="match status" value="1"/>
</dbReference>
<keyword evidence="4" id="KW-0808">Transferase</keyword>
<dbReference type="Gene3D" id="1.25.40.20">
    <property type="entry name" value="Ankyrin repeat-containing domain"/>
    <property type="match status" value="2"/>
</dbReference>
<evidence type="ECO:0000256" key="6">
    <source>
        <dbReference type="ARBA" id="ARBA00022777"/>
    </source>
</evidence>
<dbReference type="GO" id="GO:0005737">
    <property type="term" value="C:cytoplasm"/>
    <property type="evidence" value="ECO:0007669"/>
    <property type="project" value="TreeGrafter"/>
</dbReference>
<dbReference type="EC" id="2.7.11.1" evidence="2"/>
<dbReference type="OrthoDB" id="1034557at2759"/>
<evidence type="ECO:0000256" key="5">
    <source>
        <dbReference type="ARBA" id="ARBA00022741"/>
    </source>
</evidence>
<dbReference type="GO" id="GO:0006508">
    <property type="term" value="P:proteolysis"/>
    <property type="evidence" value="ECO:0007669"/>
    <property type="project" value="InterPro"/>
</dbReference>
<dbReference type="InterPro" id="IPR002110">
    <property type="entry name" value="Ankyrin_rpt"/>
</dbReference>
<dbReference type="Proteomes" id="UP000215902">
    <property type="component" value="Unassembled WGS sequence"/>
</dbReference>
<evidence type="ECO:0000259" key="12">
    <source>
        <dbReference type="PROSITE" id="PS50011"/>
    </source>
</evidence>
<dbReference type="GO" id="GO:0005524">
    <property type="term" value="F:ATP binding"/>
    <property type="evidence" value="ECO:0007669"/>
    <property type="project" value="UniProtKB-KW"/>
</dbReference>
<keyword evidence="15" id="KW-1185">Reference proteome</keyword>
<evidence type="ECO:0000256" key="2">
    <source>
        <dbReference type="ARBA" id="ARBA00012513"/>
    </source>
</evidence>
<comment type="catalytic activity">
    <reaction evidence="9">
        <text>L-seryl-[protein] + ATP = O-phospho-L-seryl-[protein] + ADP + H(+)</text>
        <dbReference type="Rhea" id="RHEA:17989"/>
        <dbReference type="Rhea" id="RHEA-COMP:9863"/>
        <dbReference type="Rhea" id="RHEA-COMP:11604"/>
        <dbReference type="ChEBI" id="CHEBI:15378"/>
        <dbReference type="ChEBI" id="CHEBI:29999"/>
        <dbReference type="ChEBI" id="CHEBI:30616"/>
        <dbReference type="ChEBI" id="CHEBI:83421"/>
        <dbReference type="ChEBI" id="CHEBI:456216"/>
        <dbReference type="EC" id="2.7.11.1"/>
    </reaction>
</comment>
<protein>
    <recommendedName>
        <fullName evidence="2">non-specific serine/threonine protein kinase</fullName>
        <ecNumber evidence="2">2.7.11.1</ecNumber>
    </recommendedName>
</protein>
<reference evidence="14 15" key="1">
    <citation type="submission" date="2017-06" db="EMBL/GenBank/DDBJ databases">
        <title>A platform for efficient transgenesis in Macrostomum lignano, a flatworm model organism for stem cell research.</title>
        <authorList>
            <person name="Berezikov E."/>
        </authorList>
    </citation>
    <scope>NUCLEOTIDE SEQUENCE [LARGE SCALE GENOMIC DNA]</scope>
    <source>
        <strain evidence="14">DV1</strain>
        <tissue evidence="14">Whole organism</tissue>
    </source>
</reference>
<keyword evidence="10" id="KW-0040">ANK repeat</keyword>
<evidence type="ECO:0000259" key="13">
    <source>
        <dbReference type="PROSITE" id="PS50208"/>
    </source>
</evidence>
<gene>
    <name evidence="14" type="ORF">BOX15_Mlig003293g4</name>
</gene>
<evidence type="ECO:0000256" key="10">
    <source>
        <dbReference type="PROSITE-ProRule" id="PRU00023"/>
    </source>
</evidence>
<dbReference type="InterPro" id="IPR011600">
    <property type="entry name" value="Pept_C14_caspase"/>
</dbReference>
<dbReference type="PANTHER" id="PTHR24361">
    <property type="entry name" value="MITOGEN-ACTIVATED KINASE KINASE KINASE"/>
    <property type="match status" value="1"/>
</dbReference>
<accession>A0A267H8I2</accession>
<comment type="similarity">
    <text evidence="1">Belongs to the peptidase C14A family.</text>
</comment>
<dbReference type="InterPro" id="IPR036770">
    <property type="entry name" value="Ankyrin_rpt-contain_sf"/>
</dbReference>
<dbReference type="InterPro" id="IPR029030">
    <property type="entry name" value="Caspase-like_dom_sf"/>
</dbReference>
<dbReference type="PANTHER" id="PTHR24361:SF433">
    <property type="entry name" value="PROTEIN KINASE DOMAIN-CONTAINING PROTEIN"/>
    <property type="match status" value="1"/>
</dbReference>
<dbReference type="EMBL" id="NIVC01000006">
    <property type="protein sequence ID" value="PAA94593.1"/>
    <property type="molecule type" value="Genomic_DNA"/>
</dbReference>
<evidence type="ECO:0000313" key="14">
    <source>
        <dbReference type="EMBL" id="PAA94593.1"/>
    </source>
</evidence>
<dbReference type="SUPFAM" id="SSF56112">
    <property type="entry name" value="Protein kinase-like (PK-like)"/>
    <property type="match status" value="1"/>
</dbReference>
<comment type="catalytic activity">
    <reaction evidence="8">
        <text>L-threonyl-[protein] + ATP = O-phospho-L-threonyl-[protein] + ADP + H(+)</text>
        <dbReference type="Rhea" id="RHEA:46608"/>
        <dbReference type="Rhea" id="RHEA-COMP:11060"/>
        <dbReference type="Rhea" id="RHEA-COMP:11605"/>
        <dbReference type="ChEBI" id="CHEBI:15378"/>
        <dbReference type="ChEBI" id="CHEBI:30013"/>
        <dbReference type="ChEBI" id="CHEBI:30616"/>
        <dbReference type="ChEBI" id="CHEBI:61977"/>
        <dbReference type="ChEBI" id="CHEBI:456216"/>
        <dbReference type="EC" id="2.7.11.1"/>
    </reaction>
</comment>
<sequence>MVRELLSRGDRGETYAEAVGEAEQLQAVKQIRLPWHLVEAGAHDKLETLTKACDKEAKKLCALDHKNVVKFKRIMVDKEQMCVTVQMSLLSGPVTLERHITAQQGLPEKSICNLTRQICDALSYLHGLNDPVIHRNINCKTVLVCPGDRIVIVNFGLAIQILQTVTEHPSTGERGDPHFMAPEMFLSSETEDPPYSCASDVWAFGCVIYQMVIAKRPYWECKNMLAIVRRVERQGAPVLPESCSANLKDFYDKCTKKQARDRTLAIELMKHPLIYNKEQGGLTCKVPAFETEGQEEHELQFDGAHSHVRIGKEQVVASTSNKPESDIYAEIITAKGLCLVISVETYNRSSSHNQQKEVKIITDTFENLGFTIQQCTSKPTSADIFAAVNKIVRSDLPDMGSFVCFIIGHGTGASFFASDGEEVEVRDIVARFRVNQCSFLKGKPKIFFVQTEQQPETLNACPLEETSFKLPEKDFLLCRGGSLGENGSLAEVLCSVVQEEIFSKEHIVNVVAEVNRRLGIPEMKGGSEKFGTEASAVTSLTKKFFLNSAASDDVQIFSSASPDKWSDAQLAALCRSQENTAHKFGTLNQTLLTIASARGKHDLVLSLLNRNSDTSLVSVQDVMGRTAISWAALKGHKEVLIAFEKILTNNASTMTTEVNREDNLRQTPLILAAINDQKSVLEQLIKMQADIDCQDVFKYSAAVHAAKKGHAGTFKMLCDFGANLWLKDCFGNTPLIWAARCGHIEVIEIFGELMKDANYWRLTGERNMNAYQWAKFSGHLNCSRLILQRAPTSEGSESGLSIDSETGCGYQPEESGDPSNSPVEEPSDRGNGHGGDGGGGGGDGGG</sequence>
<dbReference type="AlphaFoldDB" id="A0A267H8I2"/>
<dbReference type="InterPro" id="IPR001309">
    <property type="entry name" value="Pept_C14_p20"/>
</dbReference>
<feature type="domain" description="Protein kinase" evidence="12">
    <location>
        <begin position="1"/>
        <end position="274"/>
    </location>
</feature>
<dbReference type="Gene3D" id="3.40.50.1460">
    <property type="match status" value="1"/>
</dbReference>
<dbReference type="InterPro" id="IPR011009">
    <property type="entry name" value="Kinase-like_dom_sf"/>
</dbReference>
<proteinExistence type="inferred from homology"/>
<dbReference type="SUPFAM" id="SSF48403">
    <property type="entry name" value="Ankyrin repeat"/>
    <property type="match status" value="1"/>
</dbReference>
<feature type="compositionally biased region" description="Polar residues" evidence="11">
    <location>
        <begin position="794"/>
        <end position="804"/>
    </location>
</feature>
<feature type="repeat" description="ANK" evidence="10">
    <location>
        <begin position="664"/>
        <end position="696"/>
    </location>
</feature>
<evidence type="ECO:0000313" key="15">
    <source>
        <dbReference type="Proteomes" id="UP000215902"/>
    </source>
</evidence>
<organism evidence="14 15">
    <name type="scientific">Macrostomum lignano</name>
    <dbReference type="NCBI Taxonomy" id="282301"/>
    <lineage>
        <taxon>Eukaryota</taxon>
        <taxon>Metazoa</taxon>
        <taxon>Spiralia</taxon>
        <taxon>Lophotrochozoa</taxon>
        <taxon>Platyhelminthes</taxon>
        <taxon>Rhabditophora</taxon>
        <taxon>Macrostomorpha</taxon>
        <taxon>Macrostomida</taxon>
        <taxon>Macrostomidae</taxon>
        <taxon>Macrostomum</taxon>
    </lineage>
</organism>
<feature type="compositionally biased region" description="Gly residues" evidence="11">
    <location>
        <begin position="832"/>
        <end position="846"/>
    </location>
</feature>
<dbReference type="PROSITE" id="PS50208">
    <property type="entry name" value="CASPASE_P20"/>
    <property type="match status" value="1"/>
</dbReference>
<feature type="non-terminal residue" evidence="14">
    <location>
        <position position="846"/>
    </location>
</feature>
<comment type="caution">
    <text evidence="14">The sequence shown here is derived from an EMBL/GenBank/DDBJ whole genome shotgun (WGS) entry which is preliminary data.</text>
</comment>
<keyword evidence="6" id="KW-0418">Kinase</keyword>
<keyword evidence="3" id="KW-0723">Serine/threonine-protein kinase</keyword>
<name>A0A267H8I2_9PLAT</name>
<dbReference type="STRING" id="282301.A0A267H8I2"/>
<dbReference type="GO" id="GO:0004674">
    <property type="term" value="F:protein serine/threonine kinase activity"/>
    <property type="evidence" value="ECO:0007669"/>
    <property type="project" value="UniProtKB-KW"/>
</dbReference>
<dbReference type="PROSITE" id="PS50011">
    <property type="entry name" value="PROTEIN_KINASE_DOM"/>
    <property type="match status" value="1"/>
</dbReference>
<evidence type="ECO:0000256" key="8">
    <source>
        <dbReference type="ARBA" id="ARBA00047899"/>
    </source>
</evidence>
<evidence type="ECO:0000256" key="4">
    <source>
        <dbReference type="ARBA" id="ARBA00022679"/>
    </source>
</evidence>
<feature type="domain" description="Caspase family p20" evidence="13">
    <location>
        <begin position="334"/>
        <end position="456"/>
    </location>
</feature>
<evidence type="ECO:0000256" key="7">
    <source>
        <dbReference type="ARBA" id="ARBA00022840"/>
    </source>
</evidence>
<evidence type="ECO:0000256" key="1">
    <source>
        <dbReference type="ARBA" id="ARBA00010134"/>
    </source>
</evidence>
<dbReference type="PROSITE" id="PS50088">
    <property type="entry name" value="ANK_REPEAT"/>
    <property type="match status" value="1"/>
</dbReference>
<evidence type="ECO:0000256" key="3">
    <source>
        <dbReference type="ARBA" id="ARBA00022527"/>
    </source>
</evidence>
<dbReference type="InterPro" id="IPR000719">
    <property type="entry name" value="Prot_kinase_dom"/>
</dbReference>
<keyword evidence="7" id="KW-0067">ATP-binding</keyword>
<dbReference type="Pfam" id="PF12796">
    <property type="entry name" value="Ank_2"/>
    <property type="match status" value="1"/>
</dbReference>